<dbReference type="RefSeq" id="WP_073012875.1">
    <property type="nucleotide sequence ID" value="NZ_FQXD01000022.1"/>
</dbReference>
<dbReference type="InterPro" id="IPR011010">
    <property type="entry name" value="DNA_brk_join_enz"/>
</dbReference>
<dbReference type="InterPro" id="IPR050090">
    <property type="entry name" value="Tyrosine_recombinase_XerCD"/>
</dbReference>
<dbReference type="EMBL" id="FQXD01000022">
    <property type="protein sequence ID" value="SHH95459.1"/>
    <property type="molecule type" value="Genomic_DNA"/>
</dbReference>
<dbReference type="Gene3D" id="1.10.150.130">
    <property type="match status" value="1"/>
</dbReference>
<dbReference type="InterPro" id="IPR013762">
    <property type="entry name" value="Integrase-like_cat_sf"/>
</dbReference>
<dbReference type="Gene3D" id="1.10.443.10">
    <property type="entry name" value="Intergrase catalytic core"/>
    <property type="match status" value="1"/>
</dbReference>
<reference evidence="8" key="1">
    <citation type="submission" date="2016-11" db="EMBL/GenBank/DDBJ databases">
        <authorList>
            <person name="Varghese N."/>
            <person name="Submissions S."/>
        </authorList>
    </citation>
    <scope>NUCLEOTIDE SEQUENCE [LARGE SCALE GENOMIC DNA]</scope>
    <source>
        <strain evidence="8">CGMCC 1.6496</strain>
    </source>
</reference>
<dbReference type="OrthoDB" id="9803188at2"/>
<feature type="domain" description="Core-binding (CB)" evidence="6">
    <location>
        <begin position="75"/>
        <end position="158"/>
    </location>
</feature>
<name>A0A1M5X6P3_9BACI</name>
<proteinExistence type="inferred from homology"/>
<dbReference type="GO" id="GO:0006310">
    <property type="term" value="P:DNA recombination"/>
    <property type="evidence" value="ECO:0007669"/>
    <property type="project" value="UniProtKB-KW"/>
</dbReference>
<dbReference type="Pfam" id="PF14657">
    <property type="entry name" value="Arm-DNA-bind_4"/>
    <property type="match status" value="1"/>
</dbReference>
<evidence type="ECO:0000313" key="7">
    <source>
        <dbReference type="EMBL" id="SHH95459.1"/>
    </source>
</evidence>
<dbReference type="PROSITE" id="PS51898">
    <property type="entry name" value="TYR_RECOMBINASE"/>
    <property type="match status" value="1"/>
</dbReference>
<feature type="domain" description="Tyr recombinase" evidence="5">
    <location>
        <begin position="178"/>
        <end position="378"/>
    </location>
</feature>
<dbReference type="Pfam" id="PF00589">
    <property type="entry name" value="Phage_integrase"/>
    <property type="match status" value="1"/>
</dbReference>
<dbReference type="PROSITE" id="PS51900">
    <property type="entry name" value="CB"/>
    <property type="match status" value="1"/>
</dbReference>
<dbReference type="InterPro" id="IPR010998">
    <property type="entry name" value="Integrase_recombinase_N"/>
</dbReference>
<evidence type="ECO:0000256" key="1">
    <source>
        <dbReference type="ARBA" id="ARBA00008857"/>
    </source>
</evidence>
<evidence type="ECO:0000256" key="2">
    <source>
        <dbReference type="ARBA" id="ARBA00023125"/>
    </source>
</evidence>
<evidence type="ECO:0000313" key="8">
    <source>
        <dbReference type="Proteomes" id="UP000184079"/>
    </source>
</evidence>
<dbReference type="AlphaFoldDB" id="A0A1M5X6P3"/>
<keyword evidence="2 4" id="KW-0238">DNA-binding</keyword>
<dbReference type="Pfam" id="PF13102">
    <property type="entry name" value="Phage_int_SAM_5"/>
    <property type="match status" value="1"/>
</dbReference>
<dbReference type="InterPro" id="IPR002104">
    <property type="entry name" value="Integrase_catalytic"/>
</dbReference>
<dbReference type="Proteomes" id="UP000184079">
    <property type="component" value="Unassembled WGS sequence"/>
</dbReference>
<dbReference type="PANTHER" id="PTHR30349:SF64">
    <property type="entry name" value="PROPHAGE INTEGRASE INTD-RELATED"/>
    <property type="match status" value="1"/>
</dbReference>
<dbReference type="GO" id="GO:0015074">
    <property type="term" value="P:DNA integration"/>
    <property type="evidence" value="ECO:0007669"/>
    <property type="project" value="InterPro"/>
</dbReference>
<dbReference type="InterPro" id="IPR028259">
    <property type="entry name" value="AP2-like_int_N"/>
</dbReference>
<dbReference type="InterPro" id="IPR044068">
    <property type="entry name" value="CB"/>
</dbReference>
<keyword evidence="3" id="KW-0233">DNA recombination</keyword>
<evidence type="ECO:0000256" key="4">
    <source>
        <dbReference type="PROSITE-ProRule" id="PRU01248"/>
    </source>
</evidence>
<keyword evidence="8" id="KW-1185">Reference proteome</keyword>
<dbReference type="PANTHER" id="PTHR30349">
    <property type="entry name" value="PHAGE INTEGRASE-RELATED"/>
    <property type="match status" value="1"/>
</dbReference>
<organism evidence="7 8">
    <name type="scientific">Virgibacillus chiguensis</name>
    <dbReference type="NCBI Taxonomy" id="411959"/>
    <lineage>
        <taxon>Bacteria</taxon>
        <taxon>Bacillati</taxon>
        <taxon>Bacillota</taxon>
        <taxon>Bacilli</taxon>
        <taxon>Bacillales</taxon>
        <taxon>Bacillaceae</taxon>
        <taxon>Virgibacillus</taxon>
    </lineage>
</organism>
<protein>
    <submittedName>
        <fullName evidence="7">Site-specific recombinase XerD</fullName>
    </submittedName>
</protein>
<dbReference type="GO" id="GO:0003677">
    <property type="term" value="F:DNA binding"/>
    <property type="evidence" value="ECO:0007669"/>
    <property type="project" value="UniProtKB-UniRule"/>
</dbReference>
<comment type="similarity">
    <text evidence="1">Belongs to the 'phage' integrase family.</text>
</comment>
<dbReference type="CDD" id="cd01189">
    <property type="entry name" value="INT_ICEBs1_C_like"/>
    <property type="match status" value="1"/>
</dbReference>
<dbReference type="InterPro" id="IPR025269">
    <property type="entry name" value="SAM-like_dom"/>
</dbReference>
<evidence type="ECO:0000259" key="6">
    <source>
        <dbReference type="PROSITE" id="PS51900"/>
    </source>
</evidence>
<accession>A0A1M5X6P3</accession>
<evidence type="ECO:0000259" key="5">
    <source>
        <dbReference type="PROSITE" id="PS51898"/>
    </source>
</evidence>
<sequence length="393" mass="45723">MKLNKTKTDDEIYYYVLKSGEKRYMYRHKYYDTLGNRREKKKSGFKTEKEALKSLLGVKAAFLNGNAKQVEHDQITVSHWLDIWYAMNEKSWGVKTKKDRKALIDNYYKPLLGKYKLHQVDKNTYVRQFINRLHDMELSPNTIDLYHNIFKIAINAAVDDEIIDKNRVKKVVVNREKKKDNFLKPEELTLFLTNVKKHGNITNYTLVQLLAYTGLRSGEAAALKWLNIDFKNETVTVEHTRDKLGIRPPKTKNSYRTIKVDKEVIDQLKKYRKWCAEVKLSLGKKHKENDLVFITHHGREIGHYYLGQFLSDFYKKVDSDDISLKKITPHGLRHTHATILISLGVPPNAIAERLGNTIEMVNKTYAHFFEDLDIQSAIVFGKFLASGAKIGAR</sequence>
<evidence type="ECO:0000256" key="3">
    <source>
        <dbReference type="ARBA" id="ARBA00023172"/>
    </source>
</evidence>
<dbReference type="SUPFAM" id="SSF56349">
    <property type="entry name" value="DNA breaking-rejoining enzymes"/>
    <property type="match status" value="1"/>
</dbReference>
<gene>
    <name evidence="7" type="ORF">SAMN05421807_1228</name>
</gene>